<gene>
    <name evidence="2" type="ORF">PMAYCL1PPCAC_18588</name>
</gene>
<evidence type="ECO:0000313" key="2">
    <source>
        <dbReference type="EMBL" id="GMR48393.1"/>
    </source>
</evidence>
<sequence length="416" mass="46603">AEMGTDRQDGVVVSSNNNPSNLVFFIQTRLGAAVAFPRVHSNAIQLGSYVRVSLMPPRNRSMNFEVDSMTFNERPNDHRVKIDGTEIHISCEAVLVEATPDYFILENSYLGRMARENTDRRLIGMKNGMVCRVECRLTTSTEKRQLNGVGIHWMVDSLHLPSTHGPSAPSMADLNDGDWITVVIVGRSGDVWHGTGSGVDTVIIPVGNDQSITMASLHRVKYFIDLEGKSIAYEWESSPIVTSDFQLAMGSSSTDTNIWCTSRIIAVEETYYTVYNEILGSARLPFNVANSKMNIGYELRTMYKKDSAKNDDGIRWNVLKAIVLKEETRANERVVQPVSNHSYSDDSSDTTTNTSFSSTTVSENDVPLERRRERATLDLMGRFLSHARVRSAFEMFNKPALNKIESIIARDKQSNR</sequence>
<feature type="region of interest" description="Disordered" evidence="1">
    <location>
        <begin position="335"/>
        <end position="369"/>
    </location>
</feature>
<evidence type="ECO:0000256" key="1">
    <source>
        <dbReference type="SAM" id="MobiDB-lite"/>
    </source>
</evidence>
<feature type="compositionally biased region" description="Low complexity" evidence="1">
    <location>
        <begin position="349"/>
        <end position="364"/>
    </location>
</feature>
<proteinExistence type="predicted"/>
<feature type="non-terminal residue" evidence="2">
    <location>
        <position position="1"/>
    </location>
</feature>
<dbReference type="Proteomes" id="UP001328107">
    <property type="component" value="Unassembled WGS sequence"/>
</dbReference>
<dbReference type="EMBL" id="BTRK01000004">
    <property type="protein sequence ID" value="GMR48393.1"/>
    <property type="molecule type" value="Genomic_DNA"/>
</dbReference>
<accession>A0AAN5CPR5</accession>
<reference evidence="3" key="1">
    <citation type="submission" date="2022-10" db="EMBL/GenBank/DDBJ databases">
        <title>Genome assembly of Pristionchus species.</title>
        <authorList>
            <person name="Yoshida K."/>
            <person name="Sommer R.J."/>
        </authorList>
    </citation>
    <scope>NUCLEOTIDE SEQUENCE [LARGE SCALE GENOMIC DNA]</scope>
    <source>
        <strain evidence="3">RS5460</strain>
    </source>
</reference>
<comment type="caution">
    <text evidence="2">The sequence shown here is derived from an EMBL/GenBank/DDBJ whole genome shotgun (WGS) entry which is preliminary data.</text>
</comment>
<protein>
    <submittedName>
        <fullName evidence="2">Uncharacterized protein</fullName>
    </submittedName>
</protein>
<organism evidence="2 3">
    <name type="scientific">Pristionchus mayeri</name>
    <dbReference type="NCBI Taxonomy" id="1317129"/>
    <lineage>
        <taxon>Eukaryota</taxon>
        <taxon>Metazoa</taxon>
        <taxon>Ecdysozoa</taxon>
        <taxon>Nematoda</taxon>
        <taxon>Chromadorea</taxon>
        <taxon>Rhabditida</taxon>
        <taxon>Rhabditina</taxon>
        <taxon>Diplogasteromorpha</taxon>
        <taxon>Diplogasteroidea</taxon>
        <taxon>Neodiplogasteridae</taxon>
        <taxon>Pristionchus</taxon>
    </lineage>
</organism>
<name>A0AAN5CPR5_9BILA</name>
<dbReference type="AlphaFoldDB" id="A0AAN5CPR5"/>
<evidence type="ECO:0000313" key="3">
    <source>
        <dbReference type="Proteomes" id="UP001328107"/>
    </source>
</evidence>
<keyword evidence="3" id="KW-1185">Reference proteome</keyword>